<dbReference type="PANTHER" id="PTHR19303:SF73">
    <property type="entry name" value="PROTEIN PDC2"/>
    <property type="match status" value="1"/>
</dbReference>
<dbReference type="InterPro" id="IPR050863">
    <property type="entry name" value="CenT-Element_Derived"/>
</dbReference>
<dbReference type="Gene3D" id="1.10.10.60">
    <property type="entry name" value="Homeodomain-like"/>
    <property type="match status" value="1"/>
</dbReference>
<accession>A0A1E3QLG1</accession>
<feature type="non-terminal residue" evidence="3">
    <location>
        <position position="484"/>
    </location>
</feature>
<dbReference type="InterPro" id="IPR009057">
    <property type="entry name" value="Homeodomain-like_sf"/>
</dbReference>
<gene>
    <name evidence="3" type="ORF">BABINDRAFT_21713</name>
</gene>
<dbReference type="OrthoDB" id="125347at2759"/>
<dbReference type="PANTHER" id="PTHR19303">
    <property type="entry name" value="TRANSPOSON"/>
    <property type="match status" value="1"/>
</dbReference>
<dbReference type="SMART" id="SM00674">
    <property type="entry name" value="CENPB"/>
    <property type="match status" value="1"/>
</dbReference>
<sequence length="484" mass="55770">MGYTIKQKIDICLMSESNPEMTQADLALWTHRKYGTSKPPSQTTISRILSSKTQLISLKKHEFALIRRRKPSNLVLRNVLQEWISQSIWDGIPVSIPIMQHAAHDFWYRLPSDLRQGTGEFNSKWCHQFLHKVNIKLNSLDHHALTTSQHKIWTFEERVALQGELSQYNVKDIFSIDEIQLCYNLPLDNVYYNEYPNFLQKKSAIPHVTVMFGINVDGSERLEPLIVGNYEYERSGGTGYTSAGQSSAGQSSAGQSSAKYFERNGITYKSNRKAWLTSTMFYDYLSILDKRLAMTNREIVILIDDCSAHKIINVNLMKIKLIVTNSGGDSNSTPAKSFLPFNWGIIEEFKILYRLQQYLHMINVQRNSEHHQLLPLTAQQYRIGLLDCVAWIKRAWDSIPQATVLACWTYSHVVPPNHLTDLVREHPALSRDPHRKSLEKLRVLIGQLRVNEVWDVQALLNLAKERKNKIYISNQEIIDVCIVD</sequence>
<dbReference type="InterPro" id="IPR006600">
    <property type="entry name" value="HTH_CenpB_DNA-bd_dom"/>
</dbReference>
<proteinExistence type="predicted"/>
<name>A0A1E3QLG1_9ASCO</name>
<evidence type="ECO:0000313" key="3">
    <source>
        <dbReference type="EMBL" id="ODQ77827.1"/>
    </source>
</evidence>
<dbReference type="InterPro" id="IPR004875">
    <property type="entry name" value="DDE_SF_endonuclease_dom"/>
</dbReference>
<dbReference type="GO" id="GO:0003677">
    <property type="term" value="F:DNA binding"/>
    <property type="evidence" value="ECO:0007669"/>
    <property type="project" value="UniProtKB-KW"/>
</dbReference>
<dbReference type="EMBL" id="KV454438">
    <property type="protein sequence ID" value="ODQ77827.1"/>
    <property type="molecule type" value="Genomic_DNA"/>
</dbReference>
<dbReference type="SUPFAM" id="SSF46689">
    <property type="entry name" value="Homeodomain-like"/>
    <property type="match status" value="1"/>
</dbReference>
<protein>
    <recommendedName>
        <fullName evidence="2">HTH CENPB-type domain-containing protein</fullName>
    </recommendedName>
</protein>
<keyword evidence="1" id="KW-0238">DNA-binding</keyword>
<dbReference type="STRING" id="984486.A0A1E3QLG1"/>
<feature type="domain" description="HTH CENPB-type" evidence="2">
    <location>
        <begin position="64"/>
        <end position="139"/>
    </location>
</feature>
<organism evidence="3 4">
    <name type="scientific">Babjeviella inositovora NRRL Y-12698</name>
    <dbReference type="NCBI Taxonomy" id="984486"/>
    <lineage>
        <taxon>Eukaryota</taxon>
        <taxon>Fungi</taxon>
        <taxon>Dikarya</taxon>
        <taxon>Ascomycota</taxon>
        <taxon>Saccharomycotina</taxon>
        <taxon>Pichiomycetes</taxon>
        <taxon>Serinales incertae sedis</taxon>
        <taxon>Babjeviella</taxon>
    </lineage>
</organism>
<evidence type="ECO:0000259" key="2">
    <source>
        <dbReference type="PROSITE" id="PS51253"/>
    </source>
</evidence>
<dbReference type="Proteomes" id="UP000094336">
    <property type="component" value="Unassembled WGS sequence"/>
</dbReference>
<dbReference type="GO" id="GO:0005634">
    <property type="term" value="C:nucleus"/>
    <property type="evidence" value="ECO:0007669"/>
    <property type="project" value="TreeGrafter"/>
</dbReference>
<dbReference type="GeneID" id="30149124"/>
<dbReference type="Pfam" id="PF03184">
    <property type="entry name" value="DDE_1"/>
    <property type="match status" value="1"/>
</dbReference>
<dbReference type="AlphaFoldDB" id="A0A1E3QLG1"/>
<dbReference type="PROSITE" id="PS51253">
    <property type="entry name" value="HTH_CENPB"/>
    <property type="match status" value="1"/>
</dbReference>
<dbReference type="Pfam" id="PF03221">
    <property type="entry name" value="HTH_Tnp_Tc5"/>
    <property type="match status" value="1"/>
</dbReference>
<evidence type="ECO:0000313" key="4">
    <source>
        <dbReference type="Proteomes" id="UP000094336"/>
    </source>
</evidence>
<evidence type="ECO:0000256" key="1">
    <source>
        <dbReference type="ARBA" id="ARBA00023125"/>
    </source>
</evidence>
<keyword evidence="4" id="KW-1185">Reference proteome</keyword>
<reference evidence="4" key="1">
    <citation type="submission" date="2016-05" db="EMBL/GenBank/DDBJ databases">
        <title>Comparative genomics of biotechnologically important yeasts.</title>
        <authorList>
            <consortium name="DOE Joint Genome Institute"/>
            <person name="Riley R."/>
            <person name="Haridas S."/>
            <person name="Wolfe K.H."/>
            <person name="Lopes M.R."/>
            <person name="Hittinger C.T."/>
            <person name="Goker M."/>
            <person name="Salamov A."/>
            <person name="Wisecaver J."/>
            <person name="Long T.M."/>
            <person name="Aerts A.L."/>
            <person name="Barry K."/>
            <person name="Choi C."/>
            <person name="Clum A."/>
            <person name="Coughlan A.Y."/>
            <person name="Deshpande S."/>
            <person name="Douglass A.P."/>
            <person name="Hanson S.J."/>
            <person name="Klenk H.-P."/>
            <person name="Labutti K."/>
            <person name="Lapidus A."/>
            <person name="Lindquist E."/>
            <person name="Lipzen A."/>
            <person name="Meier-Kolthoff J.P."/>
            <person name="Ohm R.A."/>
            <person name="Otillar R.P."/>
            <person name="Pangilinan J."/>
            <person name="Peng Y."/>
            <person name="Rokas A."/>
            <person name="Rosa C.A."/>
            <person name="Scheuner C."/>
            <person name="Sibirny A.A."/>
            <person name="Slot J.C."/>
            <person name="Stielow J.B."/>
            <person name="Sun H."/>
            <person name="Kurtzman C.P."/>
            <person name="Blackwell M."/>
            <person name="Grigoriev I.V."/>
            <person name="Jeffries T.W."/>
        </authorList>
    </citation>
    <scope>NUCLEOTIDE SEQUENCE [LARGE SCALE GENOMIC DNA]</scope>
    <source>
        <strain evidence="4">NRRL Y-12698</strain>
    </source>
</reference>
<dbReference type="RefSeq" id="XP_018983155.1">
    <property type="nucleotide sequence ID" value="XM_019131271.1"/>
</dbReference>